<organism evidence="1 2">
    <name type="scientific">Teichococcus globiformis</name>
    <dbReference type="NCBI Taxonomy" id="2307229"/>
    <lineage>
        <taxon>Bacteria</taxon>
        <taxon>Pseudomonadati</taxon>
        <taxon>Pseudomonadota</taxon>
        <taxon>Alphaproteobacteria</taxon>
        <taxon>Acetobacterales</taxon>
        <taxon>Roseomonadaceae</taxon>
        <taxon>Roseomonas</taxon>
    </lineage>
</organism>
<protein>
    <recommendedName>
        <fullName evidence="3">HNH endonuclease</fullName>
    </recommendedName>
</protein>
<keyword evidence="2" id="KW-1185">Reference proteome</keyword>
<proteinExistence type="predicted"/>
<dbReference type="RefSeq" id="WP_379599816.1">
    <property type="nucleotide sequence ID" value="NZ_JBHRTN010000029.1"/>
</dbReference>
<reference evidence="2" key="1">
    <citation type="journal article" date="2019" name="Int. J. Syst. Evol. Microbiol.">
        <title>The Global Catalogue of Microorganisms (GCM) 10K type strain sequencing project: providing services to taxonomists for standard genome sequencing and annotation.</title>
        <authorList>
            <consortium name="The Broad Institute Genomics Platform"/>
            <consortium name="The Broad Institute Genome Sequencing Center for Infectious Disease"/>
            <person name="Wu L."/>
            <person name="Ma J."/>
        </authorList>
    </citation>
    <scope>NUCLEOTIDE SEQUENCE [LARGE SCALE GENOMIC DNA]</scope>
    <source>
        <strain evidence="2">KCTC 52094</strain>
    </source>
</reference>
<evidence type="ECO:0000313" key="1">
    <source>
        <dbReference type="EMBL" id="MFC3127703.1"/>
    </source>
</evidence>
<accession>A0ABV7G832</accession>
<name>A0ABV7G832_9PROT</name>
<comment type="caution">
    <text evidence="1">The sequence shown here is derived from an EMBL/GenBank/DDBJ whole genome shotgun (WGS) entry which is preliminary data.</text>
</comment>
<evidence type="ECO:0008006" key="3">
    <source>
        <dbReference type="Google" id="ProtNLM"/>
    </source>
</evidence>
<evidence type="ECO:0000313" key="2">
    <source>
        <dbReference type="Proteomes" id="UP001595593"/>
    </source>
</evidence>
<dbReference type="EMBL" id="JBHRTN010000029">
    <property type="protein sequence ID" value="MFC3127703.1"/>
    <property type="molecule type" value="Genomic_DNA"/>
</dbReference>
<dbReference type="Proteomes" id="UP001595593">
    <property type="component" value="Unassembled WGS sequence"/>
</dbReference>
<sequence>MPIRRELRWLYPIDWSQLSRAIRFGRARGRCEHCRRPHGTQIACLPDGRWLDPAGTGWRDKAGRPVRTPRPVELGRLRHTRVVLATAHLDHDPCNNTPRNLRSLCQRCHMLHDRPHHLAQRRLTYRRRWALGDLFTGPYRF</sequence>
<gene>
    <name evidence="1" type="ORF">ACFOD4_21780</name>
</gene>